<dbReference type="Proteomes" id="UP000006859">
    <property type="component" value="Chromosome"/>
</dbReference>
<evidence type="ECO:0000313" key="1">
    <source>
        <dbReference type="EMBL" id="ADM98578.1"/>
    </source>
</evidence>
<organism evidence="1 2">
    <name type="scientific">Dickeya dadantii (strain 3937)</name>
    <name type="common">Erwinia chrysanthemi (strain 3937)</name>
    <dbReference type="NCBI Taxonomy" id="198628"/>
    <lineage>
        <taxon>Bacteria</taxon>
        <taxon>Pseudomonadati</taxon>
        <taxon>Pseudomonadota</taxon>
        <taxon>Gammaproteobacteria</taxon>
        <taxon>Enterobacterales</taxon>
        <taxon>Pectobacteriaceae</taxon>
        <taxon>Dickeya</taxon>
    </lineage>
</organism>
<name>E0SCQ4_DICD3</name>
<dbReference type="KEGG" id="ddd:Dda3937_02930"/>
<evidence type="ECO:0000313" key="2">
    <source>
        <dbReference type="Proteomes" id="UP000006859"/>
    </source>
</evidence>
<dbReference type="AlphaFoldDB" id="E0SCQ4"/>
<gene>
    <name evidence="1" type="ordered locus">Dda3937_02930</name>
</gene>
<accession>E0SCQ4</accession>
<dbReference type="EMBL" id="CP002038">
    <property type="protein sequence ID" value="ADM98578.1"/>
    <property type="molecule type" value="Genomic_DNA"/>
</dbReference>
<sequence length="74" mass="7584">MPRHPSATTKKPALAGGGEWLLGERQAAGVMLDPVGGGIRGKGFNAQPFQTVPQLAADGMTKPPGQGDAPTPHR</sequence>
<dbReference type="HOGENOM" id="CLU_2681811_0_0_6"/>
<protein>
    <submittedName>
        <fullName evidence="1">Uncharacterized protein</fullName>
    </submittedName>
</protein>
<dbReference type="STRING" id="198628.Dda3937_02930"/>
<keyword evidence="2" id="KW-1185">Reference proteome</keyword>
<reference evidence="1 2" key="1">
    <citation type="journal article" date="2011" name="J. Bacteriol.">
        <title>Genome sequence of the plant-pathogenic bacterium Dickeya dadantii 3937.</title>
        <authorList>
            <person name="Glasner J.D."/>
            <person name="Yang C.H."/>
            <person name="Reverchon S."/>
            <person name="Hugouvieux-Cotte-Pattat N."/>
            <person name="Condemine G."/>
            <person name="Bohin J.P."/>
            <person name="Van Gijsegem F."/>
            <person name="Yang S."/>
            <person name="Franza T."/>
            <person name="Expert D."/>
            <person name="Plunkett G. III"/>
            <person name="San Francisco M.J."/>
            <person name="Charkowski A.O."/>
            <person name="Py B."/>
            <person name="Bell K."/>
            <person name="Rauscher L."/>
            <person name="Rodriguez-Palenzuela P."/>
            <person name="Toussaint A."/>
            <person name="Holeva M.C."/>
            <person name="He S.Y."/>
            <person name="Douet V."/>
            <person name="Boccara M."/>
            <person name="Blanco C."/>
            <person name="Toth I."/>
            <person name="Anderson B.D."/>
            <person name="Biehl B.S."/>
            <person name="Mau B."/>
            <person name="Flynn S.M."/>
            <person name="Barras F."/>
            <person name="Lindeberg M."/>
            <person name="Birch P.R."/>
            <person name="Tsuyumu S."/>
            <person name="Shi X."/>
            <person name="Hibbing M."/>
            <person name="Yap M.N."/>
            <person name="Carpentier M."/>
            <person name="Dassa E."/>
            <person name="Umehara M."/>
            <person name="Kim J.F."/>
            <person name="Rusch M."/>
            <person name="Soni P."/>
            <person name="Mayhew G.F."/>
            <person name="Fouts D.E."/>
            <person name="Gill S.R."/>
            <person name="Blattner F.R."/>
            <person name="Keen N.T."/>
            <person name="Perna N.T."/>
        </authorList>
    </citation>
    <scope>NUCLEOTIDE SEQUENCE [LARGE SCALE GENOMIC DNA]</scope>
    <source>
        <strain evidence="1 2">3937</strain>
    </source>
</reference>
<proteinExistence type="predicted"/>